<dbReference type="STRING" id="579748.TW81_12340"/>
<dbReference type="Proteomes" id="UP000033673">
    <property type="component" value="Unassembled WGS sequence"/>
</dbReference>
<dbReference type="GO" id="GO:1990281">
    <property type="term" value="C:efflux pump complex"/>
    <property type="evidence" value="ECO:0007669"/>
    <property type="project" value="TreeGrafter"/>
</dbReference>
<dbReference type="InterPro" id="IPR051906">
    <property type="entry name" value="TolC-like"/>
</dbReference>
<dbReference type="GO" id="GO:0015562">
    <property type="term" value="F:efflux transmembrane transporter activity"/>
    <property type="evidence" value="ECO:0007669"/>
    <property type="project" value="InterPro"/>
</dbReference>
<dbReference type="SUPFAM" id="SSF56954">
    <property type="entry name" value="Outer membrane efflux proteins (OEP)"/>
    <property type="match status" value="1"/>
</dbReference>
<evidence type="ECO:0000256" key="7">
    <source>
        <dbReference type="ARBA" id="ARBA00023237"/>
    </source>
</evidence>
<dbReference type="PATRIC" id="fig|579748.3.peg.2548"/>
<name>A0A0F4NJG2_9VIBR</name>
<evidence type="ECO:0000256" key="3">
    <source>
        <dbReference type="ARBA" id="ARBA00022448"/>
    </source>
</evidence>
<keyword evidence="5" id="KW-0812">Transmembrane</keyword>
<feature type="signal peptide" evidence="9">
    <location>
        <begin position="1"/>
        <end position="18"/>
    </location>
</feature>
<dbReference type="NCBIfam" id="TIGR01844">
    <property type="entry name" value="type_I_sec_TolC"/>
    <property type="match status" value="1"/>
</dbReference>
<keyword evidence="11" id="KW-1185">Reference proteome</keyword>
<organism evidence="10 11">
    <name type="scientific">Vibrio galatheae</name>
    <dbReference type="NCBI Taxonomy" id="579748"/>
    <lineage>
        <taxon>Bacteria</taxon>
        <taxon>Pseudomonadati</taxon>
        <taxon>Pseudomonadota</taxon>
        <taxon>Gammaproteobacteria</taxon>
        <taxon>Vibrionales</taxon>
        <taxon>Vibrionaceae</taxon>
        <taxon>Vibrio</taxon>
    </lineage>
</organism>
<dbReference type="GO" id="GO:0009279">
    <property type="term" value="C:cell outer membrane"/>
    <property type="evidence" value="ECO:0007669"/>
    <property type="project" value="UniProtKB-SubCell"/>
</dbReference>
<dbReference type="PANTHER" id="PTHR30026:SF22">
    <property type="entry name" value="OUTER MEMBRANE EFFLUX PROTEIN"/>
    <property type="match status" value="1"/>
</dbReference>
<accession>A0A0F4NJG2</accession>
<dbReference type="InterPro" id="IPR003423">
    <property type="entry name" value="OMP_efflux"/>
</dbReference>
<dbReference type="RefSeq" id="WP_045956006.1">
    <property type="nucleotide sequence ID" value="NZ_JXXV01000018.1"/>
</dbReference>
<evidence type="ECO:0000313" key="11">
    <source>
        <dbReference type="Proteomes" id="UP000033673"/>
    </source>
</evidence>
<reference evidence="10 11" key="1">
    <citation type="journal article" date="2015" name="BMC Genomics">
        <title>Genome mining reveals unlocked bioactive potential of marine Gram-negative bacteria.</title>
        <authorList>
            <person name="Machado H."/>
            <person name="Sonnenschein E.C."/>
            <person name="Melchiorsen J."/>
            <person name="Gram L."/>
        </authorList>
    </citation>
    <scope>NUCLEOTIDE SEQUENCE [LARGE SCALE GENOMIC DNA]</scope>
    <source>
        <strain evidence="10 11">S2757</strain>
    </source>
</reference>
<dbReference type="PANTHER" id="PTHR30026">
    <property type="entry name" value="OUTER MEMBRANE PROTEIN TOLC"/>
    <property type="match status" value="1"/>
</dbReference>
<keyword evidence="9" id="KW-0732">Signal</keyword>
<keyword evidence="7" id="KW-0998">Cell outer membrane</keyword>
<gene>
    <name evidence="10" type="ORF">TW81_12340</name>
</gene>
<comment type="caution">
    <text evidence="10">The sequence shown here is derived from an EMBL/GenBank/DDBJ whole genome shotgun (WGS) entry which is preliminary data.</text>
</comment>
<dbReference type="GO" id="GO:0015288">
    <property type="term" value="F:porin activity"/>
    <property type="evidence" value="ECO:0007669"/>
    <property type="project" value="TreeGrafter"/>
</dbReference>
<dbReference type="Pfam" id="PF02321">
    <property type="entry name" value="OEP"/>
    <property type="match status" value="2"/>
</dbReference>
<proteinExistence type="inferred from homology"/>
<dbReference type="OrthoDB" id="9814637at2"/>
<evidence type="ECO:0000256" key="9">
    <source>
        <dbReference type="SAM" id="SignalP"/>
    </source>
</evidence>
<sequence length="436" mass="48888">MRLKSLFLGLLLSGPVHAISLEESVALAIDYSPELLAQYSRYQSVVRDGEAASGLQLPQANLYAAAGYEETRYNSGSYIDSQDRGLTRTEIGLKISQLLFDGFSTSANVDRLGYEAEAERLTLISRAENVSLDIVRIYLELLKAQTLLELAERNVREHQEIYQNVLDKAQKGLSSNSDLAQISARVATSQSSFIASQNNLLDLQTQYLRLVGTMPNELIDPVFDDALLPSSADVAKKQAIDNHPEIKAAVLDLDAARKEVRREKGGYYPEIKLELHANKNDNVSNAEGPDEDARLMITMDYDIFNGFSTNAQVESSAWRVEEARAIRLRTEREVAEGTQLAWNAYDLLEKQMTLLQQNVDAVKIAELGYVQQFNVGRRSLLDVLDAKVEVFLARRNYVSAKYDHTLAAYRLFNAMGILTYALRVEHPEEWQGEEAQ</sequence>
<evidence type="ECO:0000256" key="1">
    <source>
        <dbReference type="ARBA" id="ARBA00004442"/>
    </source>
</evidence>
<evidence type="ECO:0000256" key="6">
    <source>
        <dbReference type="ARBA" id="ARBA00023136"/>
    </source>
</evidence>
<keyword evidence="3" id="KW-0813">Transport</keyword>
<evidence type="ECO:0000256" key="5">
    <source>
        <dbReference type="ARBA" id="ARBA00022692"/>
    </source>
</evidence>
<dbReference type="InterPro" id="IPR010130">
    <property type="entry name" value="T1SS_OMP_TolC"/>
</dbReference>
<comment type="subcellular location">
    <subcellularLocation>
        <location evidence="1">Cell outer membrane</location>
    </subcellularLocation>
</comment>
<keyword evidence="8" id="KW-0175">Coiled coil</keyword>
<keyword evidence="4" id="KW-1134">Transmembrane beta strand</keyword>
<dbReference type="EMBL" id="JXXV01000018">
    <property type="protein sequence ID" value="KJY82978.1"/>
    <property type="molecule type" value="Genomic_DNA"/>
</dbReference>
<evidence type="ECO:0000256" key="4">
    <source>
        <dbReference type="ARBA" id="ARBA00022452"/>
    </source>
</evidence>
<evidence type="ECO:0000256" key="8">
    <source>
        <dbReference type="SAM" id="Coils"/>
    </source>
</evidence>
<feature type="coiled-coil region" evidence="8">
    <location>
        <begin position="141"/>
        <end position="168"/>
    </location>
</feature>
<dbReference type="Gene3D" id="1.20.1600.10">
    <property type="entry name" value="Outer membrane efflux proteins (OEP)"/>
    <property type="match status" value="1"/>
</dbReference>
<protein>
    <submittedName>
        <fullName evidence="10">Agglutination protein</fullName>
    </submittedName>
</protein>
<evidence type="ECO:0000256" key="2">
    <source>
        <dbReference type="ARBA" id="ARBA00007613"/>
    </source>
</evidence>
<evidence type="ECO:0000313" key="10">
    <source>
        <dbReference type="EMBL" id="KJY82978.1"/>
    </source>
</evidence>
<feature type="chain" id="PRO_5002473113" evidence="9">
    <location>
        <begin position="19"/>
        <end position="436"/>
    </location>
</feature>
<comment type="similarity">
    <text evidence="2">Belongs to the outer membrane factor (OMF) (TC 1.B.17) family.</text>
</comment>
<dbReference type="AlphaFoldDB" id="A0A0F4NJG2"/>
<keyword evidence="6" id="KW-0472">Membrane</keyword>